<dbReference type="PANTHER" id="PTHR43630:SF1">
    <property type="entry name" value="POLY-BETA-1,6-N-ACETYL-D-GLUCOSAMINE SYNTHASE"/>
    <property type="match status" value="1"/>
</dbReference>
<keyword evidence="4" id="KW-1133">Transmembrane helix</keyword>
<evidence type="ECO:0000256" key="2">
    <source>
        <dbReference type="ARBA" id="ARBA00022676"/>
    </source>
</evidence>
<evidence type="ECO:0000259" key="5">
    <source>
        <dbReference type="Pfam" id="PF00535"/>
    </source>
</evidence>
<dbReference type="InterPro" id="IPR029044">
    <property type="entry name" value="Nucleotide-diphossugar_trans"/>
</dbReference>
<organism evidence="6 7">
    <name type="scientific">Segatella copri</name>
    <dbReference type="NCBI Taxonomy" id="165179"/>
    <lineage>
        <taxon>Bacteria</taxon>
        <taxon>Pseudomonadati</taxon>
        <taxon>Bacteroidota</taxon>
        <taxon>Bacteroidia</taxon>
        <taxon>Bacteroidales</taxon>
        <taxon>Prevotellaceae</taxon>
        <taxon>Segatella</taxon>
    </lineage>
</organism>
<keyword evidence="2" id="KW-0328">Glycosyltransferase</keyword>
<evidence type="ECO:0000256" key="4">
    <source>
        <dbReference type="SAM" id="Phobius"/>
    </source>
</evidence>
<accession>A0A6I2U2Z2</accession>
<dbReference type="Proteomes" id="UP000450161">
    <property type="component" value="Unassembled WGS sequence"/>
</dbReference>
<dbReference type="SUPFAM" id="SSF53448">
    <property type="entry name" value="Nucleotide-diphospho-sugar transferases"/>
    <property type="match status" value="1"/>
</dbReference>
<sequence>MQTKKEYTMKLITVFTPTFNRKELLQRAYQSLLKQDVSLFLWLIVDDGSTDGTKEMVEKWKNDNRIQILYFYQENCGKQRAHNLGVEKCSTELFVCLDSDDCLSDNCISKICKYWKQIDEGVKTKIAGLLGYKHIIGREDIYSFPEQKYSSLSGLYMKGFVGDTTLVFRTEVIRKYPFPVVDGEKFISESIAYNKIDQDYQYALLPINLMDCEYQSNGYTAQSIATKVRYPKGWYLCEKQNYEIYGSSFKNKSIILLRLLTVGILSNYSFVELLKKSPNTMLSLIIYPLAAINVLRYKIITQKL</sequence>
<keyword evidence="4" id="KW-0812">Transmembrane</keyword>
<comment type="similarity">
    <text evidence="1">Belongs to the glycosyltransferase 2 family.</text>
</comment>
<feature type="domain" description="Glycosyltransferase 2-like" evidence="5">
    <location>
        <begin position="13"/>
        <end position="120"/>
    </location>
</feature>
<evidence type="ECO:0000313" key="7">
    <source>
        <dbReference type="Proteomes" id="UP000450161"/>
    </source>
</evidence>
<proteinExistence type="inferred from homology"/>
<dbReference type="Pfam" id="PF00535">
    <property type="entry name" value="Glycos_transf_2"/>
    <property type="match status" value="1"/>
</dbReference>
<feature type="transmembrane region" description="Helical" evidence="4">
    <location>
        <begin position="255"/>
        <end position="274"/>
    </location>
</feature>
<dbReference type="Gene3D" id="3.90.550.10">
    <property type="entry name" value="Spore Coat Polysaccharide Biosynthesis Protein SpsA, Chain A"/>
    <property type="match status" value="1"/>
</dbReference>
<evidence type="ECO:0000256" key="1">
    <source>
        <dbReference type="ARBA" id="ARBA00006739"/>
    </source>
</evidence>
<dbReference type="CDD" id="cd00761">
    <property type="entry name" value="Glyco_tranf_GTA_type"/>
    <property type="match status" value="1"/>
</dbReference>
<dbReference type="InterPro" id="IPR001173">
    <property type="entry name" value="Glyco_trans_2-like"/>
</dbReference>
<feature type="transmembrane region" description="Helical" evidence="4">
    <location>
        <begin position="280"/>
        <end position="299"/>
    </location>
</feature>
<reference evidence="6 7" key="1">
    <citation type="submission" date="2019-08" db="EMBL/GenBank/DDBJ databases">
        <title>In-depth cultivation of the pig gut microbiome towards novel bacterial diversity and tailored functional studies.</title>
        <authorList>
            <person name="Wylensek D."/>
            <person name="Hitch T.C.A."/>
            <person name="Clavel T."/>
        </authorList>
    </citation>
    <scope>NUCLEOTIDE SEQUENCE [LARGE SCALE GENOMIC DNA]</scope>
    <source>
        <strain evidence="6 7">LKV-178-WT-2C</strain>
    </source>
</reference>
<comment type="caution">
    <text evidence="6">The sequence shown here is derived from an EMBL/GenBank/DDBJ whole genome shotgun (WGS) entry which is preliminary data.</text>
</comment>
<protein>
    <submittedName>
        <fullName evidence="6">Glycosyltransferase family 2 protein</fullName>
    </submittedName>
</protein>
<evidence type="ECO:0000256" key="3">
    <source>
        <dbReference type="ARBA" id="ARBA00022679"/>
    </source>
</evidence>
<dbReference type="EMBL" id="VUNF01000027">
    <property type="protein sequence ID" value="MST78370.1"/>
    <property type="molecule type" value="Genomic_DNA"/>
</dbReference>
<evidence type="ECO:0000313" key="6">
    <source>
        <dbReference type="EMBL" id="MST78370.1"/>
    </source>
</evidence>
<keyword evidence="4" id="KW-0472">Membrane</keyword>
<name>A0A6I2U2Z2_9BACT</name>
<dbReference type="PANTHER" id="PTHR43630">
    <property type="entry name" value="POLY-BETA-1,6-N-ACETYL-D-GLUCOSAMINE SYNTHASE"/>
    <property type="match status" value="1"/>
</dbReference>
<gene>
    <name evidence="6" type="ORF">FYJ72_12010</name>
</gene>
<keyword evidence="3 6" id="KW-0808">Transferase</keyword>
<dbReference type="AlphaFoldDB" id="A0A6I2U2Z2"/>
<dbReference type="GO" id="GO:0016757">
    <property type="term" value="F:glycosyltransferase activity"/>
    <property type="evidence" value="ECO:0007669"/>
    <property type="project" value="UniProtKB-KW"/>
</dbReference>